<evidence type="ECO:0000313" key="2">
    <source>
        <dbReference type="Proteomes" id="UP000185781"/>
    </source>
</evidence>
<dbReference type="AlphaFoldDB" id="A0A1N7MWS8"/>
<evidence type="ECO:0000313" key="1">
    <source>
        <dbReference type="EMBL" id="SIS90391.1"/>
    </source>
</evidence>
<proteinExistence type="predicted"/>
<dbReference type="Proteomes" id="UP000185781">
    <property type="component" value="Unassembled WGS sequence"/>
</dbReference>
<protein>
    <submittedName>
        <fullName evidence="1">Uncharacterized protein</fullName>
    </submittedName>
</protein>
<reference evidence="1 2" key="1">
    <citation type="submission" date="2017-01" db="EMBL/GenBank/DDBJ databases">
        <authorList>
            <person name="Mah S.A."/>
            <person name="Swanson W.J."/>
            <person name="Moy G.W."/>
            <person name="Vacquier V.D."/>
        </authorList>
    </citation>
    <scope>NUCLEOTIDE SEQUENCE [LARGE SCALE GENOMIC DNA]</scope>
    <source>
        <strain evidence="1 2">DSM 18014</strain>
    </source>
</reference>
<dbReference type="EMBL" id="FTOV01000003">
    <property type="protein sequence ID" value="SIS90391.1"/>
    <property type="molecule type" value="Genomic_DNA"/>
</dbReference>
<sequence length="255" mass="29895">MILTDFENLKEALENYLKHVENSGSRPPGNYKFIDRFIEPIYKTLALPITKRRAIRLAENLKNSALKDYHEEFYLNDNDINFFEANYKLGDYIVFEIIDNPDYDGTNSLITFMISKFNDDEKKYLIFNKPQIIDLPVDLATEYSKKFLEKTWIDKFNKYFRGFPFALTNTQKVYIKYDDIFVKFCNKVKGSKNNFLVFETMIVSFDIEDLLNLEAPQSILEIGRFSLLYKIIDDSNSILDAADVVITHPPVEHVP</sequence>
<dbReference type="RefSeq" id="WP_076391878.1">
    <property type="nucleotide sequence ID" value="NZ_FTOV01000003.1"/>
</dbReference>
<name>A0A1N7MWS8_9FLAO</name>
<dbReference type="STRING" id="373672.SAMN05421785_103547"/>
<gene>
    <name evidence="1" type="ORF">SAMN05421785_103547</name>
</gene>
<organism evidence="1 2">
    <name type="scientific">Chryseobacterium gambrini</name>
    <dbReference type="NCBI Taxonomy" id="373672"/>
    <lineage>
        <taxon>Bacteria</taxon>
        <taxon>Pseudomonadati</taxon>
        <taxon>Bacteroidota</taxon>
        <taxon>Flavobacteriia</taxon>
        <taxon>Flavobacteriales</taxon>
        <taxon>Weeksellaceae</taxon>
        <taxon>Chryseobacterium group</taxon>
        <taxon>Chryseobacterium</taxon>
    </lineage>
</organism>
<accession>A0A1N7MWS8</accession>